<evidence type="ECO:0000313" key="6">
    <source>
        <dbReference type="Proteomes" id="UP000807342"/>
    </source>
</evidence>
<dbReference type="GO" id="GO:0031625">
    <property type="term" value="F:ubiquitin protein ligase binding"/>
    <property type="evidence" value="ECO:0007669"/>
    <property type="project" value="InterPro"/>
</dbReference>
<evidence type="ECO:0000256" key="1">
    <source>
        <dbReference type="ARBA" id="ARBA00004906"/>
    </source>
</evidence>
<gene>
    <name evidence="5" type="ORF">P691DRAFT_806211</name>
</gene>
<dbReference type="FunFam" id="1.20.1310.10:FF:000011">
    <property type="entry name" value="Cullin 1"/>
    <property type="match status" value="1"/>
</dbReference>
<evidence type="ECO:0000259" key="4">
    <source>
        <dbReference type="Pfam" id="PF00888"/>
    </source>
</evidence>
<comment type="similarity">
    <text evidence="2">Belongs to the cullin family.</text>
</comment>
<dbReference type="InterPro" id="IPR036317">
    <property type="entry name" value="Cullin_homology_sf"/>
</dbReference>
<feature type="domain" description="Cullin N-terminal" evidence="4">
    <location>
        <begin position="12"/>
        <end position="440"/>
    </location>
</feature>
<protein>
    <submittedName>
        <fullName evidence="5">Cullin repeat-containing protein</fullName>
    </submittedName>
</protein>
<dbReference type="EMBL" id="MU151328">
    <property type="protein sequence ID" value="KAF9445053.1"/>
    <property type="molecule type" value="Genomic_DNA"/>
</dbReference>
<reference evidence="5" key="1">
    <citation type="submission" date="2020-11" db="EMBL/GenBank/DDBJ databases">
        <authorList>
            <consortium name="DOE Joint Genome Institute"/>
            <person name="Ahrendt S."/>
            <person name="Riley R."/>
            <person name="Andreopoulos W."/>
            <person name="Labutti K."/>
            <person name="Pangilinan J."/>
            <person name="Ruiz-Duenas F.J."/>
            <person name="Barrasa J.M."/>
            <person name="Sanchez-Garcia M."/>
            <person name="Camarero S."/>
            <person name="Miyauchi S."/>
            <person name="Serrano A."/>
            <person name="Linde D."/>
            <person name="Babiker R."/>
            <person name="Drula E."/>
            <person name="Ayuso-Fernandez I."/>
            <person name="Pacheco R."/>
            <person name="Padilla G."/>
            <person name="Ferreira P."/>
            <person name="Barriuso J."/>
            <person name="Kellner H."/>
            <person name="Castanera R."/>
            <person name="Alfaro M."/>
            <person name="Ramirez L."/>
            <person name="Pisabarro A.G."/>
            <person name="Kuo A."/>
            <person name="Tritt A."/>
            <person name="Lipzen A."/>
            <person name="He G."/>
            <person name="Yan M."/>
            <person name="Ng V."/>
            <person name="Cullen D."/>
            <person name="Martin F."/>
            <person name="Rosso M.-N."/>
            <person name="Henrissat B."/>
            <person name="Hibbett D."/>
            <person name="Martinez A.T."/>
            <person name="Grigoriev I.V."/>
        </authorList>
    </citation>
    <scope>NUCLEOTIDE SEQUENCE</scope>
    <source>
        <strain evidence="5">MF-IS2</strain>
    </source>
</reference>
<keyword evidence="3" id="KW-0833">Ubl conjugation pathway</keyword>
<dbReference type="SUPFAM" id="SSF75632">
    <property type="entry name" value="Cullin homology domain"/>
    <property type="match status" value="1"/>
</dbReference>
<name>A0A9P5X570_9AGAR</name>
<dbReference type="InterPro" id="IPR016159">
    <property type="entry name" value="Cullin_repeat-like_dom_sf"/>
</dbReference>
<keyword evidence="6" id="KW-1185">Reference proteome</keyword>
<sequence length="449" mass="51561">MSSHKMDHDQMWAYLSSGADHIMTAGSISFSEYINLYRTAYNYCLSPRKHSHLVESSSLVGLELYDKLSDYFARHLQLMTEKVETLQDLDLLRCYASEWNRYTTGAQYLDRMFAYFNRHYVACEREQGNKDVYPVYTLALVQWKTYWFSHFQKDGAKLTNAVLRLINQERGGEMIDQDLVKGVVGSYVSLGVDDSDLSKECVDVYCDEFEVAFLQAAKIYYEAKSAAFLASHSISDYFKWVEGCLKEEEARVERYLHTNTRTYLARKCERVLIHAYSELIWESFQPLLDSDRDEDLHRMYALLSRIPQGLEPLYQRFGAHVRQAGLAAVSRLTGEGDVNAESLDPKVYVDALFEVHLKNSETVQRCFEGEAGFVASLDRACREFVNHNAATGFSPTKSSGIISKHADILLRDNNKVEREDAPEGALNRVMILYEYLEEKNPLQKILGVN</sequence>
<dbReference type="GO" id="GO:0006511">
    <property type="term" value="P:ubiquitin-dependent protein catabolic process"/>
    <property type="evidence" value="ECO:0007669"/>
    <property type="project" value="InterPro"/>
</dbReference>
<dbReference type="FunFam" id="1.20.1310.10:FF:000026">
    <property type="entry name" value="Cullin 1"/>
    <property type="match status" value="1"/>
</dbReference>
<dbReference type="Gene3D" id="1.20.1310.10">
    <property type="entry name" value="Cullin Repeats"/>
    <property type="match status" value="3"/>
</dbReference>
<dbReference type="Pfam" id="PF00888">
    <property type="entry name" value="Cullin"/>
    <property type="match status" value="1"/>
</dbReference>
<evidence type="ECO:0000256" key="2">
    <source>
        <dbReference type="ARBA" id="ARBA00006019"/>
    </source>
</evidence>
<dbReference type="InterPro" id="IPR045093">
    <property type="entry name" value="Cullin"/>
</dbReference>
<dbReference type="PANTHER" id="PTHR11932">
    <property type="entry name" value="CULLIN"/>
    <property type="match status" value="1"/>
</dbReference>
<dbReference type="InterPro" id="IPR001373">
    <property type="entry name" value="Cullin_N"/>
</dbReference>
<dbReference type="OrthoDB" id="27073at2759"/>
<organism evidence="5 6">
    <name type="scientific">Macrolepiota fuliginosa MF-IS2</name>
    <dbReference type="NCBI Taxonomy" id="1400762"/>
    <lineage>
        <taxon>Eukaryota</taxon>
        <taxon>Fungi</taxon>
        <taxon>Dikarya</taxon>
        <taxon>Basidiomycota</taxon>
        <taxon>Agaricomycotina</taxon>
        <taxon>Agaricomycetes</taxon>
        <taxon>Agaricomycetidae</taxon>
        <taxon>Agaricales</taxon>
        <taxon>Agaricineae</taxon>
        <taxon>Agaricaceae</taxon>
        <taxon>Macrolepiota</taxon>
    </lineage>
</organism>
<proteinExistence type="inferred from homology"/>
<comment type="pathway">
    <text evidence="1">Protein modification; protein ubiquitination.</text>
</comment>
<dbReference type="AlphaFoldDB" id="A0A9P5X570"/>
<dbReference type="Proteomes" id="UP000807342">
    <property type="component" value="Unassembled WGS sequence"/>
</dbReference>
<evidence type="ECO:0000256" key="3">
    <source>
        <dbReference type="ARBA" id="ARBA00022786"/>
    </source>
</evidence>
<evidence type="ECO:0000313" key="5">
    <source>
        <dbReference type="EMBL" id="KAF9445053.1"/>
    </source>
</evidence>
<dbReference type="SUPFAM" id="SSF74788">
    <property type="entry name" value="Cullin repeat-like"/>
    <property type="match status" value="1"/>
</dbReference>
<comment type="caution">
    <text evidence="5">The sequence shown here is derived from an EMBL/GenBank/DDBJ whole genome shotgun (WGS) entry which is preliminary data.</text>
</comment>
<accession>A0A9P5X570</accession>